<protein>
    <recommendedName>
        <fullName evidence="3">Alpha/beta hydrolase</fullName>
    </recommendedName>
</protein>
<dbReference type="Proteomes" id="UP000551501">
    <property type="component" value="Unassembled WGS sequence"/>
</dbReference>
<comment type="caution">
    <text evidence="1">The sequence shown here is derived from an EMBL/GenBank/DDBJ whole genome shotgun (WGS) entry which is preliminary data.</text>
</comment>
<reference evidence="1 2" key="1">
    <citation type="submission" date="2020-08" db="EMBL/GenBank/DDBJ databases">
        <title>Sequencing the genomes of 1000 actinobacteria strains.</title>
        <authorList>
            <person name="Klenk H.-P."/>
        </authorList>
    </citation>
    <scope>NUCLEOTIDE SEQUENCE [LARGE SCALE GENOMIC DNA]</scope>
    <source>
        <strain evidence="1 2">DSM 45298</strain>
    </source>
</reference>
<evidence type="ECO:0008006" key="3">
    <source>
        <dbReference type="Google" id="ProtNLM"/>
    </source>
</evidence>
<dbReference type="SUPFAM" id="SSF53474">
    <property type="entry name" value="alpha/beta-Hydrolases"/>
    <property type="match status" value="1"/>
</dbReference>
<dbReference type="AlphaFoldDB" id="A0A840ES26"/>
<keyword evidence="2" id="KW-1185">Reference proteome</keyword>
<dbReference type="EMBL" id="JACIFP010000001">
    <property type="protein sequence ID" value="MBB4135645.1"/>
    <property type="molecule type" value="Genomic_DNA"/>
</dbReference>
<evidence type="ECO:0000313" key="2">
    <source>
        <dbReference type="Proteomes" id="UP000551501"/>
    </source>
</evidence>
<organism evidence="1 2">
    <name type="scientific">Gordonia humi</name>
    <dbReference type="NCBI Taxonomy" id="686429"/>
    <lineage>
        <taxon>Bacteria</taxon>
        <taxon>Bacillati</taxon>
        <taxon>Actinomycetota</taxon>
        <taxon>Actinomycetes</taxon>
        <taxon>Mycobacteriales</taxon>
        <taxon>Gordoniaceae</taxon>
        <taxon>Gordonia</taxon>
    </lineage>
</organism>
<dbReference type="RefSeq" id="WP_183370665.1">
    <property type="nucleotide sequence ID" value="NZ_BAABHL010000122.1"/>
</dbReference>
<proteinExistence type="predicted"/>
<sequence>MYFHSDPRIDDVVVERDFTLGDIPGILWTPASVSASASPILLGNQGGLDRMRARLAARARAAVESGFACATLELPGSGVREPLDAVDRARADLHRALAAGEPLDGIVDRLIPPLVDAAVPEFQALLDALYELPGIDGPAGTSGGITAIAVRLARVDPRIVCAVLFAGSLLPAATFDDARELTIPLHVLLQWDDEGNDRQAALDLFDAFGSAEKTLNANMGGHAGVPEHAGAAASAFFERHLR</sequence>
<gene>
    <name evidence="1" type="ORF">BKA16_002197</name>
</gene>
<name>A0A840ES26_9ACTN</name>
<accession>A0A840ES26</accession>
<dbReference type="Gene3D" id="3.40.50.1820">
    <property type="entry name" value="alpha/beta hydrolase"/>
    <property type="match status" value="1"/>
</dbReference>
<evidence type="ECO:0000313" key="1">
    <source>
        <dbReference type="EMBL" id="MBB4135645.1"/>
    </source>
</evidence>
<dbReference type="InterPro" id="IPR029058">
    <property type="entry name" value="AB_hydrolase_fold"/>
</dbReference>